<name>A0A7E4VYV6_PANRE</name>
<feature type="region of interest" description="Disordered" evidence="1">
    <location>
        <begin position="24"/>
        <end position="170"/>
    </location>
</feature>
<feature type="compositionally biased region" description="Basic and acidic residues" evidence="1">
    <location>
        <begin position="100"/>
        <end position="125"/>
    </location>
</feature>
<keyword evidence="2" id="KW-1185">Reference proteome</keyword>
<feature type="compositionally biased region" description="Low complexity" evidence="1">
    <location>
        <begin position="127"/>
        <end position="137"/>
    </location>
</feature>
<reference evidence="2" key="1">
    <citation type="journal article" date="2013" name="Genetics">
        <title>The draft genome and transcriptome of Panagrellus redivivus are shaped by the harsh demands of a free-living lifestyle.</title>
        <authorList>
            <person name="Srinivasan J."/>
            <person name="Dillman A.R."/>
            <person name="Macchietto M.G."/>
            <person name="Heikkinen L."/>
            <person name="Lakso M."/>
            <person name="Fracchia K.M."/>
            <person name="Antoshechkin I."/>
            <person name="Mortazavi A."/>
            <person name="Wong G."/>
            <person name="Sternberg P.W."/>
        </authorList>
    </citation>
    <scope>NUCLEOTIDE SEQUENCE [LARGE SCALE GENOMIC DNA]</scope>
    <source>
        <strain evidence="2">MT8872</strain>
    </source>
</reference>
<reference evidence="3" key="2">
    <citation type="submission" date="2020-10" db="UniProtKB">
        <authorList>
            <consortium name="WormBaseParasite"/>
        </authorList>
    </citation>
    <scope>IDENTIFICATION</scope>
</reference>
<evidence type="ECO:0000313" key="3">
    <source>
        <dbReference type="WBParaSite" id="Pan_g4514.t1"/>
    </source>
</evidence>
<feature type="compositionally biased region" description="Basic residues" evidence="1">
    <location>
        <begin position="86"/>
        <end position="99"/>
    </location>
</feature>
<dbReference type="AlphaFoldDB" id="A0A7E4VYV6"/>
<accession>A0A7E4VYV6</accession>
<dbReference type="WBParaSite" id="Pan_g4514.t1">
    <property type="protein sequence ID" value="Pan_g4514.t1"/>
    <property type="gene ID" value="Pan_g4514"/>
</dbReference>
<evidence type="ECO:0000313" key="2">
    <source>
        <dbReference type="Proteomes" id="UP000492821"/>
    </source>
</evidence>
<evidence type="ECO:0000256" key="1">
    <source>
        <dbReference type="SAM" id="MobiDB-lite"/>
    </source>
</evidence>
<sequence length="170" mass="19203">MYRIWAGPQRSDKQNDFDRCQTAMLRQPACLPRPSRSNPKARPKRKVDDSALQGNGDRDRPRHRRAVQPTAALCDCVLVPPVSSSRHTHSPRLTRQHRILPKEPSEKRKQKRNLEKQGEKAEKVSKSSKASSCARSSLTVSLPVPPRSRQAAIVRGKRPRSQSVLLMMTA</sequence>
<protein>
    <submittedName>
        <fullName evidence="3">Uncharacterized protein</fullName>
    </submittedName>
</protein>
<organism evidence="2 3">
    <name type="scientific">Panagrellus redivivus</name>
    <name type="common">Microworm</name>
    <dbReference type="NCBI Taxonomy" id="6233"/>
    <lineage>
        <taxon>Eukaryota</taxon>
        <taxon>Metazoa</taxon>
        <taxon>Ecdysozoa</taxon>
        <taxon>Nematoda</taxon>
        <taxon>Chromadorea</taxon>
        <taxon>Rhabditida</taxon>
        <taxon>Tylenchina</taxon>
        <taxon>Panagrolaimomorpha</taxon>
        <taxon>Panagrolaimoidea</taxon>
        <taxon>Panagrolaimidae</taxon>
        <taxon>Panagrellus</taxon>
    </lineage>
</organism>
<dbReference type="Proteomes" id="UP000492821">
    <property type="component" value="Unassembled WGS sequence"/>
</dbReference>
<proteinExistence type="predicted"/>